<keyword evidence="3" id="KW-0378">Hydrolase</keyword>
<protein>
    <submittedName>
        <fullName evidence="3">Exonuclease SbcC</fullName>
    </submittedName>
</protein>
<evidence type="ECO:0000256" key="1">
    <source>
        <dbReference type="SAM" id="MobiDB-lite"/>
    </source>
</evidence>
<proteinExistence type="predicted"/>
<keyword evidence="3" id="KW-0540">Nuclease</keyword>
<dbReference type="RefSeq" id="WP_100081273.1">
    <property type="nucleotide sequence ID" value="NZ_LT608334.1"/>
</dbReference>
<dbReference type="GO" id="GO:0004527">
    <property type="term" value="F:exonuclease activity"/>
    <property type="evidence" value="ECO:0007669"/>
    <property type="project" value="UniProtKB-KW"/>
</dbReference>
<keyword evidence="2" id="KW-0472">Membrane</keyword>
<evidence type="ECO:0000256" key="2">
    <source>
        <dbReference type="SAM" id="Phobius"/>
    </source>
</evidence>
<feature type="region of interest" description="Disordered" evidence="1">
    <location>
        <begin position="84"/>
        <end position="113"/>
    </location>
</feature>
<sequence length="121" mass="12648">MIEWLAAKVSPLVIAAALALGAAALIYLGIARIDGMVDTARQEAIAARDAHWSAQIAEANAKVSAAAASLARLAMQKDAELAEADRKLQDKQTEMEASNAALPGGDGGGISRDRVRLLNQR</sequence>
<keyword evidence="2" id="KW-0812">Transmembrane</keyword>
<gene>
    <name evidence="3" type="ORF">KL86PLE_20094</name>
</gene>
<evidence type="ECO:0000313" key="3">
    <source>
        <dbReference type="EMBL" id="SCM75426.1"/>
    </source>
</evidence>
<keyword evidence="2" id="KW-1133">Transmembrane helix</keyword>
<name>A0A212LCY5_9HYPH</name>
<dbReference type="EMBL" id="FMJD01000006">
    <property type="protein sequence ID" value="SCM75426.1"/>
    <property type="molecule type" value="Genomic_DNA"/>
</dbReference>
<keyword evidence="3" id="KW-0269">Exonuclease</keyword>
<reference evidence="3" key="1">
    <citation type="submission" date="2016-08" db="EMBL/GenBank/DDBJ databases">
        <authorList>
            <person name="Seilhamer J.J."/>
        </authorList>
    </citation>
    <scope>NUCLEOTIDE SEQUENCE</scope>
    <source>
        <strain evidence="3">86</strain>
    </source>
</reference>
<feature type="transmembrane region" description="Helical" evidence="2">
    <location>
        <begin position="12"/>
        <end position="31"/>
    </location>
</feature>
<dbReference type="AlphaFoldDB" id="A0A212LCY5"/>
<feature type="compositionally biased region" description="Basic and acidic residues" evidence="1">
    <location>
        <begin position="84"/>
        <end position="94"/>
    </location>
</feature>
<accession>A0A212LCY5</accession>
<organism evidence="3">
    <name type="scientific">uncultured Pleomorphomonas sp</name>
    <dbReference type="NCBI Taxonomy" id="442121"/>
    <lineage>
        <taxon>Bacteria</taxon>
        <taxon>Pseudomonadati</taxon>
        <taxon>Pseudomonadota</taxon>
        <taxon>Alphaproteobacteria</taxon>
        <taxon>Hyphomicrobiales</taxon>
        <taxon>Pleomorphomonadaceae</taxon>
        <taxon>Pleomorphomonas</taxon>
        <taxon>environmental samples</taxon>
    </lineage>
</organism>